<proteinExistence type="predicted"/>
<name>A0AAV5B752_9ACTN</name>
<gene>
    <name evidence="3" type="ORF">ATOP_18240</name>
</gene>
<sequence length="192" mass="19388">MGRGRAAAMVAAGAVCLCAALLWGAVLTAAPSDDGGPAEAPTAASAAAGAEEGAGTAAAVPEGDGDGSWRRDLLKECLETCFSTSDYGDVARVRQDLQERYGVPADSQALTEFMPEGTGEGAGYQGGTLSLGSVEMGEVEGDPERIVAVAHLRFRNRAMVTGTAEAAVAVEARVTGTASEGRVEELTITPLG</sequence>
<accession>A0AAV5B752</accession>
<feature type="signal peptide" evidence="2">
    <location>
        <begin position="1"/>
        <end position="29"/>
    </location>
</feature>
<feature type="chain" id="PRO_5043641073" evidence="2">
    <location>
        <begin position="30"/>
        <end position="192"/>
    </location>
</feature>
<feature type="compositionally biased region" description="Low complexity" evidence="1">
    <location>
        <begin position="35"/>
        <end position="62"/>
    </location>
</feature>
<dbReference type="AlphaFoldDB" id="A0AAV5B752"/>
<keyword evidence="2" id="KW-0732">Signal</keyword>
<evidence type="ECO:0000313" key="3">
    <source>
        <dbReference type="EMBL" id="GJM56169.1"/>
    </source>
</evidence>
<reference evidence="3" key="1">
    <citation type="journal article" date="2022" name="Int. J. Syst. Evol. Microbiol.">
        <title>Granulimonas faecalis gen. nov., sp. nov., and Leptogranulimonas caecicola gen. nov., sp. nov., novel lactate-producing Atopobiaceae bacteria isolated from mouse intestines, and an emended description of the family Atopobiaceae.</title>
        <authorList>
            <person name="Morinaga K."/>
            <person name="Kusada H."/>
            <person name="Sakamoto S."/>
            <person name="Murakami T."/>
            <person name="Toyoda A."/>
            <person name="Mori H."/>
            <person name="Meng X.Y."/>
            <person name="Takashino M."/>
            <person name="Murotomi K."/>
            <person name="Tamaki H."/>
        </authorList>
    </citation>
    <scope>NUCLEOTIDE SEQUENCE</scope>
    <source>
        <strain evidence="3">OPF53</strain>
    </source>
</reference>
<protein>
    <submittedName>
        <fullName evidence="3">Uncharacterized protein</fullName>
    </submittedName>
</protein>
<evidence type="ECO:0000256" key="1">
    <source>
        <dbReference type="SAM" id="MobiDB-lite"/>
    </source>
</evidence>
<evidence type="ECO:0000313" key="4">
    <source>
        <dbReference type="Proteomes" id="UP001055025"/>
    </source>
</evidence>
<dbReference type="Proteomes" id="UP001055025">
    <property type="component" value="Unassembled WGS sequence"/>
</dbReference>
<feature type="region of interest" description="Disordered" evidence="1">
    <location>
        <begin position="32"/>
        <end position="65"/>
    </location>
</feature>
<comment type="caution">
    <text evidence="3">The sequence shown here is derived from an EMBL/GenBank/DDBJ whole genome shotgun (WGS) entry which is preliminary data.</text>
</comment>
<organism evidence="3 4">
    <name type="scientific">Granulimonas faecalis</name>
    <dbReference type="NCBI Taxonomy" id="2894155"/>
    <lineage>
        <taxon>Bacteria</taxon>
        <taxon>Bacillati</taxon>
        <taxon>Actinomycetota</taxon>
        <taxon>Coriobacteriia</taxon>
        <taxon>Coriobacteriales</taxon>
        <taxon>Kribbibacteriaceae</taxon>
        <taxon>Granulimonas</taxon>
    </lineage>
</organism>
<evidence type="ECO:0000256" key="2">
    <source>
        <dbReference type="SAM" id="SignalP"/>
    </source>
</evidence>
<dbReference type="EMBL" id="BQKC01000002">
    <property type="protein sequence ID" value="GJM56169.1"/>
    <property type="molecule type" value="Genomic_DNA"/>
</dbReference>
<keyword evidence="4" id="KW-1185">Reference proteome</keyword>